<dbReference type="Gene3D" id="3.10.590.10">
    <property type="entry name" value="ph1033 like domains"/>
    <property type="match status" value="1"/>
</dbReference>
<gene>
    <name evidence="4" type="ORF">L195_g002069</name>
</gene>
<evidence type="ECO:0000313" key="4">
    <source>
        <dbReference type="EMBL" id="PNY05615.1"/>
    </source>
</evidence>
<evidence type="ECO:0000313" key="5">
    <source>
        <dbReference type="Proteomes" id="UP000236291"/>
    </source>
</evidence>
<feature type="region of interest" description="Disordered" evidence="2">
    <location>
        <begin position="327"/>
        <end position="377"/>
    </location>
</feature>
<dbReference type="GO" id="GO:0005737">
    <property type="term" value="C:cytoplasm"/>
    <property type="evidence" value="ECO:0007669"/>
    <property type="project" value="TreeGrafter"/>
</dbReference>
<reference evidence="4 5" key="2">
    <citation type="journal article" date="2017" name="Front. Plant Sci.">
        <title>Gene Classification and Mining of Molecular Markers Useful in Red Clover (Trifolium pratense) Breeding.</title>
        <authorList>
            <person name="Istvanek J."/>
            <person name="Dluhosova J."/>
            <person name="Dluhos P."/>
            <person name="Patkova L."/>
            <person name="Nedelnik J."/>
            <person name="Repkova J."/>
        </authorList>
    </citation>
    <scope>NUCLEOTIDE SEQUENCE [LARGE SCALE GENOMIC DNA]</scope>
    <source>
        <strain evidence="5">cv. Tatra</strain>
        <tissue evidence="4">Young leaves</tissue>
    </source>
</reference>
<evidence type="ECO:0000256" key="1">
    <source>
        <dbReference type="RuleBase" id="RU369095"/>
    </source>
</evidence>
<comment type="function">
    <text evidence="1">Specifically recognizes and binds N6-methyladenosine (m6A)-containing RNAs, and regulates mRNA stability. M6A is a modification present at internal sites of mRNAs and some non-coding RNAs and plays a role in mRNA stability and processing.</text>
</comment>
<feature type="region of interest" description="Disordered" evidence="2">
    <location>
        <begin position="1"/>
        <end position="25"/>
    </location>
</feature>
<dbReference type="CDD" id="cd21134">
    <property type="entry name" value="YTH"/>
    <property type="match status" value="1"/>
</dbReference>
<dbReference type="PANTHER" id="PTHR12357:SF89">
    <property type="entry name" value="YTH DOMAIN-CONTAINING FAMILY PROTEIN"/>
    <property type="match status" value="1"/>
</dbReference>
<dbReference type="PROSITE" id="PS50882">
    <property type="entry name" value="YTH"/>
    <property type="match status" value="1"/>
</dbReference>
<dbReference type="EMBL" id="ASHM01000885">
    <property type="protein sequence ID" value="PNY05615.1"/>
    <property type="molecule type" value="Genomic_DNA"/>
</dbReference>
<feature type="compositionally biased region" description="Polar residues" evidence="2">
    <location>
        <begin position="356"/>
        <end position="366"/>
    </location>
</feature>
<dbReference type="InterPro" id="IPR045168">
    <property type="entry name" value="YTH_prot"/>
</dbReference>
<dbReference type="STRING" id="57577.A0A2K3NRF7"/>
<dbReference type="GO" id="GO:0061157">
    <property type="term" value="P:mRNA destabilization"/>
    <property type="evidence" value="ECO:0007669"/>
    <property type="project" value="TreeGrafter"/>
</dbReference>
<organism evidence="4 5">
    <name type="scientific">Trifolium pratense</name>
    <name type="common">Red clover</name>
    <dbReference type="NCBI Taxonomy" id="57577"/>
    <lineage>
        <taxon>Eukaryota</taxon>
        <taxon>Viridiplantae</taxon>
        <taxon>Streptophyta</taxon>
        <taxon>Embryophyta</taxon>
        <taxon>Tracheophyta</taxon>
        <taxon>Spermatophyta</taxon>
        <taxon>Magnoliopsida</taxon>
        <taxon>eudicotyledons</taxon>
        <taxon>Gunneridae</taxon>
        <taxon>Pentapetalae</taxon>
        <taxon>rosids</taxon>
        <taxon>fabids</taxon>
        <taxon>Fabales</taxon>
        <taxon>Fabaceae</taxon>
        <taxon>Papilionoideae</taxon>
        <taxon>50 kb inversion clade</taxon>
        <taxon>NPAAA clade</taxon>
        <taxon>Hologalegina</taxon>
        <taxon>IRL clade</taxon>
        <taxon>Trifolieae</taxon>
        <taxon>Trifolium</taxon>
    </lineage>
</organism>
<comment type="caution">
    <text evidence="4">The sequence shown here is derived from an EMBL/GenBank/DDBJ whole genome shotgun (WGS) entry which is preliminary data.</text>
</comment>
<dbReference type="AlphaFoldDB" id="A0A2K3NRF7"/>
<proteinExistence type="inferred from homology"/>
<dbReference type="Pfam" id="PF04146">
    <property type="entry name" value="YTH"/>
    <property type="match status" value="1"/>
</dbReference>
<accession>A0A2K3NRF7</accession>
<dbReference type="GO" id="GO:1990247">
    <property type="term" value="F:N6-methyladenosine-containing RNA reader activity"/>
    <property type="evidence" value="ECO:0007669"/>
    <property type="project" value="UniProtKB-UniRule"/>
</dbReference>
<reference evidence="4 5" key="1">
    <citation type="journal article" date="2014" name="Am. J. Bot.">
        <title>Genome assembly and annotation for red clover (Trifolium pratense; Fabaceae).</title>
        <authorList>
            <person name="Istvanek J."/>
            <person name="Jaros M."/>
            <person name="Krenek A."/>
            <person name="Repkova J."/>
        </authorList>
    </citation>
    <scope>NUCLEOTIDE SEQUENCE [LARGE SCALE GENOMIC DNA]</scope>
    <source>
        <strain evidence="5">cv. Tatra</strain>
        <tissue evidence="4">Young leaves</tissue>
    </source>
</reference>
<sequence length="746" mass="82361">MAATQQPQAPDRTTEEIPTQPDNMKDQMVLTAPSGIRLSYSCGGGWEMEKTLGIVKLHSAEWKPKEITWELVSYIMRRDVTDDVGAYGGDGWRFGSGAADIWILFESRLVSKSVEICRFFVFLVDLLRIGVHCFEGVFEPRLVCLGHSREITSQSGSFGSGGDRPLYPPNVYAPQAQSFYYRGFDNGSGEWDEYPYVNSGGIEIGSPGVYNENQSLVFHSGYGFNPQMPYGPYSPVTSPLPSVGGDAQLYSPQQFPYTPPYYHQMVPPSLPYLNSPTPVSQPELTNLLGIDQQAESNFFGPRAGYPSMGSFARGSFPVAPGSFSFHESQQGFDGSRSGGLWSDSSKPSERQRSLMPLSSSVSQQPIDSVRSFGPSAGMASHQQRSLYGFGSSSNPYGRGYLSNPISSFGGLAISGISANDRSFLSLENSGRHSRDAASLCRCNGTLDILSEQNRGPRASKLKSHISPENNSINGSKNNASTAKFQDESLNRPDFATDYRDAKFFVIKSYSEDNVHKSIKYGVWASTPNGNRKLDAAYCQAKEKQDACPIFLFFSVNASAQFCGVAEMVGPVNFDKSVDFWQQDKWSGQFPVKWHIIKDVPNSQFRHLVLENNDNKPVTNSRDTQEVKLQQGIEMLTIFKNYETDMSILDDFDFYEDRQKAMQERKARQQSSLMTTGLVGGSEHRSSSDSTGDFIKQVSKNFALVVRLDDNNNEVINRDNLASDGPTGNVFKPDEGILVTASSAQTS</sequence>
<dbReference type="GO" id="GO:0003729">
    <property type="term" value="F:mRNA binding"/>
    <property type="evidence" value="ECO:0007669"/>
    <property type="project" value="UniProtKB-UniRule"/>
</dbReference>
<evidence type="ECO:0000256" key="2">
    <source>
        <dbReference type="SAM" id="MobiDB-lite"/>
    </source>
</evidence>
<dbReference type="Proteomes" id="UP000236291">
    <property type="component" value="Unassembled WGS sequence"/>
</dbReference>
<evidence type="ECO:0000259" key="3">
    <source>
        <dbReference type="PROSITE" id="PS50882"/>
    </source>
</evidence>
<protein>
    <recommendedName>
        <fullName evidence="1">YTH domain-containing family protein</fullName>
    </recommendedName>
</protein>
<feature type="compositionally biased region" description="Polar residues" evidence="2">
    <location>
        <begin position="466"/>
        <end position="483"/>
    </location>
</feature>
<keyword evidence="1" id="KW-0694">RNA-binding</keyword>
<feature type="domain" description="YTH" evidence="3">
    <location>
        <begin position="501"/>
        <end position="638"/>
    </location>
</feature>
<dbReference type="PANTHER" id="PTHR12357">
    <property type="entry name" value="YTH YT521-B HOMOLOGY DOMAIN-CONTAINING"/>
    <property type="match status" value="1"/>
</dbReference>
<dbReference type="InterPro" id="IPR007275">
    <property type="entry name" value="YTH_domain"/>
</dbReference>
<feature type="region of interest" description="Disordered" evidence="2">
    <location>
        <begin position="664"/>
        <end position="691"/>
    </location>
</feature>
<name>A0A2K3NRF7_TRIPR</name>
<feature type="region of interest" description="Disordered" evidence="2">
    <location>
        <begin position="451"/>
        <end position="485"/>
    </location>
</feature>
<comment type="similarity">
    <text evidence="1">Belongs to the YTHDF family.</text>
</comment>